<reference evidence="1 2" key="1">
    <citation type="submission" date="2021-01" db="EMBL/GenBank/DDBJ databases">
        <title>Diatom-associated Roseobacters Show Island Model of Population Structure.</title>
        <authorList>
            <person name="Qu L."/>
            <person name="Feng X."/>
            <person name="Chen Y."/>
            <person name="Li L."/>
            <person name="Wang X."/>
            <person name="Hu Z."/>
            <person name="Wang H."/>
            <person name="Luo H."/>
        </authorList>
    </citation>
    <scope>NUCLEOTIDE SEQUENCE [LARGE SCALE GENOMIC DNA]</scope>
    <source>
        <strain evidence="1 2">CC28-63</strain>
    </source>
</reference>
<organism evidence="1 2">
    <name type="scientific">Marivita cryptomonadis</name>
    <dbReference type="NCBI Taxonomy" id="505252"/>
    <lineage>
        <taxon>Bacteria</taxon>
        <taxon>Pseudomonadati</taxon>
        <taxon>Pseudomonadota</taxon>
        <taxon>Alphaproteobacteria</taxon>
        <taxon>Rhodobacterales</taxon>
        <taxon>Roseobacteraceae</taxon>
        <taxon>Marivita</taxon>
    </lineage>
</organism>
<comment type="caution">
    <text evidence="1">The sequence shown here is derived from an EMBL/GenBank/DDBJ whole genome shotgun (WGS) entry which is preliminary data.</text>
</comment>
<dbReference type="InterPro" id="IPR009922">
    <property type="entry name" value="DUF1457"/>
</dbReference>
<gene>
    <name evidence="1" type="ORF">JQX48_05550</name>
</gene>
<dbReference type="RefSeq" id="WP_203276006.1">
    <property type="nucleotide sequence ID" value="NZ_JAFBWY010000003.1"/>
</dbReference>
<dbReference type="Pfam" id="PF07310">
    <property type="entry name" value="PAS_5"/>
    <property type="match status" value="1"/>
</dbReference>
<name>A0ABS1ZTK3_9RHOB</name>
<protein>
    <submittedName>
        <fullName evidence="1">PAS domain-containing protein</fullName>
    </submittedName>
</protein>
<dbReference type="EMBL" id="JAFBXF010000003">
    <property type="protein sequence ID" value="MBM2416424.1"/>
    <property type="molecule type" value="Genomic_DNA"/>
</dbReference>
<sequence length="192" mass="20884">MGRHAMIIMSMTHHALTRHGARALDILDAYWTGLAVQGDLPLWSDVDPGQFQDALDHAFLAKRFGRSHARIRVAGGAVEDLSGQRCNGLPLSLLIRNADRATFNDALTTCCDTRRAVEVALTSRTDAATKTVAARLMLYPLKDTGGRVTQFLGGLALTGEAIEQPGQFGVATITFRPAPTRRPHLRLVVDNQ</sequence>
<keyword evidence="2" id="KW-1185">Reference proteome</keyword>
<proteinExistence type="predicted"/>
<evidence type="ECO:0000313" key="1">
    <source>
        <dbReference type="EMBL" id="MBM2416424.1"/>
    </source>
</evidence>
<evidence type="ECO:0000313" key="2">
    <source>
        <dbReference type="Proteomes" id="UP000809440"/>
    </source>
</evidence>
<dbReference type="Proteomes" id="UP000809440">
    <property type="component" value="Unassembled WGS sequence"/>
</dbReference>
<accession>A0ABS1ZTK3</accession>